<evidence type="ECO:0000256" key="1">
    <source>
        <dbReference type="SAM" id="MobiDB-lite"/>
    </source>
</evidence>
<dbReference type="InterPro" id="IPR007731">
    <property type="entry name" value="DUF669"/>
</dbReference>
<organism evidence="2">
    <name type="scientific">marine sediment metagenome</name>
    <dbReference type="NCBI Taxonomy" id="412755"/>
    <lineage>
        <taxon>unclassified sequences</taxon>
        <taxon>metagenomes</taxon>
        <taxon>ecological metagenomes</taxon>
    </lineage>
</organism>
<comment type="caution">
    <text evidence="2">The sequence shown here is derived from an EMBL/GenBank/DDBJ whole genome shotgun (WGS) entry which is preliminary data.</text>
</comment>
<proteinExistence type="predicted"/>
<dbReference type="EMBL" id="LAZR01001168">
    <property type="protein sequence ID" value="KKN49441.1"/>
    <property type="molecule type" value="Genomic_DNA"/>
</dbReference>
<reference evidence="2" key="1">
    <citation type="journal article" date="2015" name="Nature">
        <title>Complex archaea that bridge the gap between prokaryotes and eukaryotes.</title>
        <authorList>
            <person name="Spang A."/>
            <person name="Saw J.H."/>
            <person name="Jorgensen S.L."/>
            <person name="Zaremba-Niedzwiedzka K."/>
            <person name="Martijn J."/>
            <person name="Lind A.E."/>
            <person name="van Eijk R."/>
            <person name="Schleper C."/>
            <person name="Guy L."/>
            <person name="Ettema T.J."/>
        </authorList>
    </citation>
    <scope>NUCLEOTIDE SEQUENCE</scope>
</reference>
<evidence type="ECO:0008006" key="3">
    <source>
        <dbReference type="Google" id="ProtNLM"/>
    </source>
</evidence>
<dbReference type="AlphaFoldDB" id="A0A0F9TK95"/>
<accession>A0A0F9TK95</accession>
<name>A0A0F9TK95_9ZZZZ</name>
<protein>
    <recommendedName>
        <fullName evidence="3">DUF669 domain-containing protein</fullName>
    </recommendedName>
</protein>
<evidence type="ECO:0000313" key="2">
    <source>
        <dbReference type="EMBL" id="KKN49441.1"/>
    </source>
</evidence>
<dbReference type="Pfam" id="PF05037">
    <property type="entry name" value="DUF669"/>
    <property type="match status" value="1"/>
</dbReference>
<feature type="region of interest" description="Disordered" evidence="1">
    <location>
        <begin position="1"/>
        <end position="24"/>
    </location>
</feature>
<gene>
    <name evidence="2" type="ORF">LCGC14_0642780</name>
</gene>
<sequence>MADLTGFFDGQGFDPETAPPDVVPPGDYTVQIDASSIKETKAKDGHYIEVEMTILDECPSKGCKLWDRLNIHNKNPKTVEMAKRSLGALSVASSIPDLKDTDMLLQKVVIACVKVKDDQNNIRTYKVAGQALVAPTPAAFAPAVAPAASPAIGVEAYTPAPLPTHQQAPAAIVPATAPDAAAATAPGAPVAPWLKP</sequence>